<dbReference type="PANTHER" id="PTHR42760">
    <property type="entry name" value="SHORT-CHAIN DEHYDROGENASES/REDUCTASES FAMILY MEMBER"/>
    <property type="match status" value="1"/>
</dbReference>
<dbReference type="PRINTS" id="PR00081">
    <property type="entry name" value="GDHRDH"/>
</dbReference>
<gene>
    <name evidence="3" type="ORF">GCM10023143_02200</name>
</gene>
<dbReference type="CDD" id="cd05347">
    <property type="entry name" value="Ga5DH-like_SDR_c"/>
    <property type="match status" value="1"/>
</dbReference>
<evidence type="ECO:0000313" key="3">
    <source>
        <dbReference type="EMBL" id="GAA4300844.1"/>
    </source>
</evidence>
<dbReference type="EMBL" id="BAABFN010000001">
    <property type="protein sequence ID" value="GAA4300844.1"/>
    <property type="molecule type" value="Genomic_DNA"/>
</dbReference>
<comment type="caution">
    <text evidence="3">The sequence shown here is derived from an EMBL/GenBank/DDBJ whole genome shotgun (WGS) entry which is preliminary data.</text>
</comment>
<dbReference type="SUPFAM" id="SSF51735">
    <property type="entry name" value="NAD(P)-binding Rossmann-fold domains"/>
    <property type="match status" value="1"/>
</dbReference>
<name>A0ABP8FD65_9BACT</name>
<accession>A0ABP8FD65</accession>
<evidence type="ECO:0000256" key="1">
    <source>
        <dbReference type="ARBA" id="ARBA00006484"/>
    </source>
</evidence>
<dbReference type="InterPro" id="IPR002347">
    <property type="entry name" value="SDR_fam"/>
</dbReference>
<comment type="similarity">
    <text evidence="1">Belongs to the short-chain dehydrogenases/reductases (SDR) family.</text>
</comment>
<dbReference type="NCBIfam" id="NF005488">
    <property type="entry name" value="PRK07097.1"/>
    <property type="match status" value="1"/>
</dbReference>
<organism evidence="3 4">
    <name type="scientific">Compostibacter hankyongensis</name>
    <dbReference type="NCBI Taxonomy" id="1007089"/>
    <lineage>
        <taxon>Bacteria</taxon>
        <taxon>Pseudomonadati</taxon>
        <taxon>Bacteroidota</taxon>
        <taxon>Chitinophagia</taxon>
        <taxon>Chitinophagales</taxon>
        <taxon>Chitinophagaceae</taxon>
        <taxon>Compostibacter</taxon>
    </lineage>
</organism>
<evidence type="ECO:0000313" key="4">
    <source>
        <dbReference type="Proteomes" id="UP001501207"/>
    </source>
</evidence>
<reference evidence="4" key="1">
    <citation type="journal article" date="2019" name="Int. J. Syst. Evol. Microbiol.">
        <title>The Global Catalogue of Microorganisms (GCM) 10K type strain sequencing project: providing services to taxonomists for standard genome sequencing and annotation.</title>
        <authorList>
            <consortium name="The Broad Institute Genomics Platform"/>
            <consortium name="The Broad Institute Genome Sequencing Center for Infectious Disease"/>
            <person name="Wu L."/>
            <person name="Ma J."/>
        </authorList>
    </citation>
    <scope>NUCLEOTIDE SEQUENCE [LARGE SCALE GENOMIC DNA]</scope>
    <source>
        <strain evidence="4">JCM 17664</strain>
    </source>
</reference>
<proteinExistence type="inferred from homology"/>
<keyword evidence="4" id="KW-1185">Reference proteome</keyword>
<dbReference type="Pfam" id="PF13561">
    <property type="entry name" value="adh_short_C2"/>
    <property type="match status" value="1"/>
</dbReference>
<dbReference type="PANTHER" id="PTHR42760:SF5">
    <property type="entry name" value="2-DEHYDRO-3-DEOXY-D-GLUCONATE 5-DEHYDROGENASE"/>
    <property type="match status" value="1"/>
</dbReference>
<evidence type="ECO:0000256" key="2">
    <source>
        <dbReference type="ARBA" id="ARBA00023002"/>
    </source>
</evidence>
<dbReference type="InterPro" id="IPR036291">
    <property type="entry name" value="NAD(P)-bd_dom_sf"/>
</dbReference>
<keyword evidence="2" id="KW-0560">Oxidoreductase</keyword>
<dbReference type="Gene3D" id="3.40.50.720">
    <property type="entry name" value="NAD(P)-binding Rossmann-like Domain"/>
    <property type="match status" value="1"/>
</dbReference>
<protein>
    <submittedName>
        <fullName evidence="3">Gluconate 5-dehydrogenase</fullName>
    </submittedName>
</protein>
<dbReference type="InterPro" id="IPR020904">
    <property type="entry name" value="Sc_DH/Rdtase_CS"/>
</dbReference>
<sequence>MRHHGVKINDAVGHTKTGNSNTMILSQFKLEGKIALVTGATHGLGMAMAKALGEAGATLVINGHSSQEKIDKALEAYRGHGIKVTGYRFDVTSREEVAEYIARIEEEVGPIDILVNNAGIIKRIPITEMQLEEWEEVIRTDLTSPFLMSQAVVKGMIRRGGGKIINICSMMSELGRNTVSAYAAAKGGLKMLTRNMATEWARHNIQVNGIGPGYFATSQTAPLRVAGNAFHEFILNRTPAGRWGEPDELGGAAVFLASAASNFVNGQILYVDGGILATIGKPMGE</sequence>
<dbReference type="PROSITE" id="PS00061">
    <property type="entry name" value="ADH_SHORT"/>
    <property type="match status" value="1"/>
</dbReference>
<dbReference type="PRINTS" id="PR00080">
    <property type="entry name" value="SDRFAMILY"/>
</dbReference>
<dbReference type="Proteomes" id="UP001501207">
    <property type="component" value="Unassembled WGS sequence"/>
</dbReference>